<dbReference type="Proteomes" id="UP000037729">
    <property type="component" value="Unassembled WGS sequence"/>
</dbReference>
<dbReference type="STRING" id="1705562.AMS69_07910"/>
<name>A0A0M9AMG8_9EURY</name>
<feature type="domain" description="UspA" evidence="2">
    <location>
        <begin position="53"/>
        <end position="129"/>
    </location>
</feature>
<dbReference type="PANTHER" id="PTHR46268">
    <property type="entry name" value="STRESS RESPONSE PROTEIN NHAX"/>
    <property type="match status" value="1"/>
</dbReference>
<comment type="similarity">
    <text evidence="1">Belongs to the universal stress protein A family.</text>
</comment>
<dbReference type="InterPro" id="IPR006016">
    <property type="entry name" value="UspA"/>
</dbReference>
<dbReference type="CDD" id="cd00293">
    <property type="entry name" value="USP-like"/>
    <property type="match status" value="1"/>
</dbReference>
<dbReference type="Proteomes" id="UP000610611">
    <property type="component" value="Unassembled WGS sequence"/>
</dbReference>
<proteinExistence type="inferred from homology"/>
<evidence type="ECO:0000259" key="2">
    <source>
        <dbReference type="Pfam" id="PF00582"/>
    </source>
</evidence>
<organism evidence="3 5">
    <name type="scientific">Haloarcula rubripromontorii</name>
    <dbReference type="NCBI Taxonomy" id="1705562"/>
    <lineage>
        <taxon>Archaea</taxon>
        <taxon>Methanobacteriati</taxon>
        <taxon>Methanobacteriota</taxon>
        <taxon>Stenosarchaea group</taxon>
        <taxon>Halobacteria</taxon>
        <taxon>Halobacteriales</taxon>
        <taxon>Haloarculaceae</taxon>
        <taxon>Haloarcula</taxon>
    </lineage>
</organism>
<dbReference type="EMBL" id="WOWB01000001">
    <property type="protein sequence ID" value="NLV05737.1"/>
    <property type="molecule type" value="Genomic_DNA"/>
</dbReference>
<evidence type="ECO:0000256" key="1">
    <source>
        <dbReference type="ARBA" id="ARBA00008791"/>
    </source>
</evidence>
<evidence type="ECO:0000313" key="4">
    <source>
        <dbReference type="EMBL" id="NLV05737.1"/>
    </source>
</evidence>
<sequence>MQTFVLATNSETVSETLCSYLEGVLDPDDSVYAVNSQRGGDSTSSSAVADGKAALKVVSDRLGEQVSVETYQIIRGNSPAEDIFDIAEEVDADELVIGVRKRSQTDRLIFGSVAQDIMRQSDYPMRVVPRD</sequence>
<evidence type="ECO:0000313" key="5">
    <source>
        <dbReference type="Proteomes" id="UP000037729"/>
    </source>
</evidence>
<accession>A0A0M9AMG8</accession>
<dbReference type="SUPFAM" id="SSF52402">
    <property type="entry name" value="Adenine nucleotide alpha hydrolases-like"/>
    <property type="match status" value="1"/>
</dbReference>
<gene>
    <name evidence="3" type="ORF">AMS69_07910</name>
    <name evidence="4" type="ORF">GOC83_06245</name>
</gene>
<comment type="caution">
    <text evidence="3">The sequence shown here is derived from an EMBL/GenBank/DDBJ whole genome shotgun (WGS) entry which is preliminary data.</text>
</comment>
<dbReference type="PATRIC" id="fig|1705562.3.peg.2654"/>
<dbReference type="RefSeq" id="WP_053967520.1">
    <property type="nucleotide sequence ID" value="NZ_JAWJXX010000016.1"/>
</dbReference>
<dbReference type="InterPro" id="IPR014729">
    <property type="entry name" value="Rossmann-like_a/b/a_fold"/>
</dbReference>
<dbReference type="Gene3D" id="3.40.50.620">
    <property type="entry name" value="HUPs"/>
    <property type="match status" value="1"/>
</dbReference>
<protein>
    <submittedName>
        <fullName evidence="3 4">Universal stress protein</fullName>
    </submittedName>
</protein>
<reference evidence="4" key="2">
    <citation type="submission" date="2019-12" db="EMBL/GenBank/DDBJ databases">
        <title>The whole-genome sequencing of Haloarcula japonica strain pws8.</title>
        <authorList>
            <person name="Verma D.K."/>
            <person name="Gopal K."/>
            <person name="Prasad E.S."/>
        </authorList>
    </citation>
    <scope>NUCLEOTIDE SEQUENCE</scope>
    <source>
        <strain evidence="4">Pws8</strain>
    </source>
</reference>
<dbReference type="AlphaFoldDB" id="A0A0M9AMG8"/>
<dbReference type="Pfam" id="PF00582">
    <property type="entry name" value="Usp"/>
    <property type="match status" value="1"/>
</dbReference>
<keyword evidence="5" id="KW-1185">Reference proteome</keyword>
<evidence type="ECO:0000313" key="3">
    <source>
        <dbReference type="EMBL" id="KOX93835.1"/>
    </source>
</evidence>
<dbReference type="PANTHER" id="PTHR46268:SF6">
    <property type="entry name" value="UNIVERSAL STRESS PROTEIN UP12"/>
    <property type="match status" value="1"/>
</dbReference>
<dbReference type="OrthoDB" id="281037at2157"/>
<dbReference type="EMBL" id="LIUF01000002">
    <property type="protein sequence ID" value="KOX93835.1"/>
    <property type="molecule type" value="Genomic_DNA"/>
</dbReference>
<reference evidence="3 5" key="1">
    <citation type="submission" date="2015-08" db="EMBL/GenBank/DDBJ databases">
        <title>Genomes of Isolates from Cabo Rojo, PR.</title>
        <authorList>
            <person name="Sanchez-Nieves R.L."/>
            <person name="Montalvo-Rodriguez R."/>
        </authorList>
    </citation>
    <scope>NUCLEOTIDE SEQUENCE [LARGE SCALE GENOMIC DNA]</scope>
    <source>
        <strain evidence="3 5">SL3</strain>
    </source>
</reference>